<keyword evidence="5" id="KW-0732">Signal</keyword>
<dbReference type="SUPFAM" id="SSF53850">
    <property type="entry name" value="Periplasmic binding protein-like II"/>
    <property type="match status" value="1"/>
</dbReference>
<dbReference type="InterPro" id="IPR007210">
    <property type="entry name" value="ABC_Gly_betaine_transp_sub-bd"/>
</dbReference>
<dbReference type="Pfam" id="PF04069">
    <property type="entry name" value="OpuAC"/>
    <property type="match status" value="1"/>
</dbReference>
<feature type="signal peptide" evidence="5">
    <location>
        <begin position="1"/>
        <end position="20"/>
    </location>
</feature>
<gene>
    <name evidence="7" type="ORF">FOE78_22595</name>
</gene>
<feature type="domain" description="ABC-type glycine betaine transport system substrate-binding" evidence="6">
    <location>
        <begin position="72"/>
        <end position="319"/>
    </location>
</feature>
<keyword evidence="3" id="KW-1003">Cell membrane</keyword>
<dbReference type="PROSITE" id="PS51257">
    <property type="entry name" value="PROKAR_LIPOPROTEIN"/>
    <property type="match status" value="1"/>
</dbReference>
<dbReference type="RefSeq" id="WP_143988264.1">
    <property type="nucleotide sequence ID" value="NZ_CP041692.1"/>
</dbReference>
<dbReference type="PANTHER" id="PTHR47737:SF1">
    <property type="entry name" value="GLYCINE BETAINE_PROLINE BETAINE TRANSPORT SYSTEM PERMEASE PROTEIN PROW"/>
    <property type="match status" value="1"/>
</dbReference>
<organism evidence="7 8">
    <name type="scientific">Microlunatus elymi</name>
    <dbReference type="NCBI Taxonomy" id="2596828"/>
    <lineage>
        <taxon>Bacteria</taxon>
        <taxon>Bacillati</taxon>
        <taxon>Actinomycetota</taxon>
        <taxon>Actinomycetes</taxon>
        <taxon>Propionibacteriales</taxon>
        <taxon>Propionibacteriaceae</taxon>
        <taxon>Microlunatus</taxon>
    </lineage>
</organism>
<sequence length="335" mass="36263">MKKTKLGVAAVAAIGALALAACGASNTGSASGGGDDKGGDKQDIASKYANCDVNAGVKDASSDKIGSDEDKKITLTAFSGWAESAATAYVMKDVLTEKGYQVEVKTLDAAPAFTAVAQGDYDVLSDVWLPSTHKSYIDKYGDKMEPQGCWFDAATIEIAVPSYSPAKSIGDLKTMAKDYNNEIIGIEPGAGETKTMQDKTIPDYGLDGLQFKTSSTSAMLQALDTAYKSKKNIAVTLWSPHWAYSKYDLRKLEDPKKSMSGSEGIWNFSRKGFGDDHPLASQLFKNLTWPEDKLNSLENLMVGKYDNKNPDKAVQEWLKDNPDFEQQLISGQLKK</sequence>
<dbReference type="GO" id="GO:0015226">
    <property type="term" value="F:carnitine transmembrane transporter activity"/>
    <property type="evidence" value="ECO:0007669"/>
    <property type="project" value="TreeGrafter"/>
</dbReference>
<comment type="subcellular location">
    <subcellularLocation>
        <location evidence="1">Cell membrane</location>
    </subcellularLocation>
</comment>
<dbReference type="GO" id="GO:0005275">
    <property type="term" value="F:amine transmembrane transporter activity"/>
    <property type="evidence" value="ECO:0007669"/>
    <property type="project" value="TreeGrafter"/>
</dbReference>
<dbReference type="PANTHER" id="PTHR47737">
    <property type="entry name" value="GLYCINE BETAINE/PROLINE BETAINE TRANSPORT SYSTEM PERMEASE PROTEIN PROW"/>
    <property type="match status" value="1"/>
</dbReference>
<dbReference type="Proteomes" id="UP000319263">
    <property type="component" value="Chromosome"/>
</dbReference>
<evidence type="ECO:0000313" key="8">
    <source>
        <dbReference type="Proteomes" id="UP000319263"/>
    </source>
</evidence>
<proteinExistence type="predicted"/>
<evidence type="ECO:0000313" key="7">
    <source>
        <dbReference type="EMBL" id="QDP98325.1"/>
    </source>
</evidence>
<evidence type="ECO:0000256" key="1">
    <source>
        <dbReference type="ARBA" id="ARBA00004236"/>
    </source>
</evidence>
<keyword evidence="2" id="KW-0813">Transport</keyword>
<name>A0A516Q4L9_9ACTN</name>
<evidence type="ECO:0000256" key="4">
    <source>
        <dbReference type="ARBA" id="ARBA00023136"/>
    </source>
</evidence>
<evidence type="ECO:0000256" key="2">
    <source>
        <dbReference type="ARBA" id="ARBA00022448"/>
    </source>
</evidence>
<dbReference type="EMBL" id="CP041692">
    <property type="protein sequence ID" value="QDP98325.1"/>
    <property type="molecule type" value="Genomic_DNA"/>
</dbReference>
<evidence type="ECO:0000256" key="3">
    <source>
        <dbReference type="ARBA" id="ARBA00022475"/>
    </source>
</evidence>
<dbReference type="OrthoDB" id="9787902at2"/>
<dbReference type="KEGG" id="mik:FOE78_22595"/>
<protein>
    <submittedName>
        <fullName evidence="7">Glycine betaine ABC transporter substrate-binding protein</fullName>
    </submittedName>
</protein>
<dbReference type="Gene3D" id="3.40.190.10">
    <property type="entry name" value="Periplasmic binding protein-like II"/>
    <property type="match status" value="1"/>
</dbReference>
<keyword evidence="4" id="KW-0472">Membrane</keyword>
<dbReference type="GO" id="GO:0043190">
    <property type="term" value="C:ATP-binding cassette (ABC) transporter complex"/>
    <property type="evidence" value="ECO:0007669"/>
    <property type="project" value="InterPro"/>
</dbReference>
<dbReference type="AlphaFoldDB" id="A0A516Q4L9"/>
<keyword evidence="8" id="KW-1185">Reference proteome</keyword>
<accession>A0A516Q4L9</accession>
<dbReference type="Gene3D" id="3.40.190.100">
    <property type="entry name" value="Glycine betaine-binding periplasmic protein, domain 2"/>
    <property type="match status" value="1"/>
</dbReference>
<dbReference type="GO" id="GO:0015871">
    <property type="term" value="P:choline transport"/>
    <property type="evidence" value="ECO:0007669"/>
    <property type="project" value="TreeGrafter"/>
</dbReference>
<evidence type="ECO:0000259" key="6">
    <source>
        <dbReference type="Pfam" id="PF04069"/>
    </source>
</evidence>
<dbReference type="CDD" id="cd13639">
    <property type="entry name" value="PBP2_OpuAC_like"/>
    <property type="match status" value="1"/>
</dbReference>
<dbReference type="GO" id="GO:0031460">
    <property type="term" value="P:glycine betaine transport"/>
    <property type="evidence" value="ECO:0007669"/>
    <property type="project" value="TreeGrafter"/>
</dbReference>
<evidence type="ECO:0000256" key="5">
    <source>
        <dbReference type="SAM" id="SignalP"/>
    </source>
</evidence>
<feature type="chain" id="PRO_5038370747" evidence="5">
    <location>
        <begin position="21"/>
        <end position="335"/>
    </location>
</feature>
<reference evidence="7 8" key="1">
    <citation type="submission" date="2019-07" db="EMBL/GenBank/DDBJ databases">
        <title>Microlunatus dokdonensis sp. nov. isolated from the rhizospheric soil of the wild plant Elymus tsukushiensis.</title>
        <authorList>
            <person name="Ghim S.-Y."/>
            <person name="Hwang Y.-J."/>
            <person name="Son J.-S."/>
            <person name="Shin J.-H."/>
        </authorList>
    </citation>
    <scope>NUCLEOTIDE SEQUENCE [LARGE SCALE GENOMIC DNA]</scope>
    <source>
        <strain evidence="7 8">KUDC0627</strain>
    </source>
</reference>